<feature type="domain" description="Ketosynthase family 3 (KS3)" evidence="3">
    <location>
        <begin position="3"/>
        <end position="190"/>
    </location>
</feature>
<dbReference type="AlphaFoldDB" id="Q9LBT8"/>
<reference evidence="4" key="1">
    <citation type="submission" date="2000-01" db="EMBL/GenBank/DDBJ databases">
        <title>Cloning of the Microcystis aeruginosa M228 lectin (MAL) gene.</title>
        <authorList>
            <person name="Jimbo M."/>
            <person name="Yamaguchi M."/>
            <person name="Muramoto K."/>
            <person name="Kamiya H."/>
        </authorList>
    </citation>
    <scope>NUCLEOTIDE SEQUENCE</scope>
    <source>
        <strain evidence="4">M228</strain>
    </source>
</reference>
<dbReference type="CDD" id="cd00833">
    <property type="entry name" value="PKS"/>
    <property type="match status" value="1"/>
</dbReference>
<gene>
    <name evidence="4" type="primary">mapks</name>
</gene>
<dbReference type="PANTHER" id="PTHR46696:SF1">
    <property type="entry name" value="CYTOCHROME P450 YJIB-RELATED"/>
    <property type="match status" value="1"/>
</dbReference>
<dbReference type="SMART" id="SM00825">
    <property type="entry name" value="PKS_KS"/>
    <property type="match status" value="1"/>
</dbReference>
<protein>
    <submittedName>
        <fullName evidence="4">Polyketide synthase homologue</fullName>
    </submittedName>
</protein>
<dbReference type="SUPFAM" id="SSF48264">
    <property type="entry name" value="Cytochrome P450"/>
    <property type="match status" value="1"/>
</dbReference>
<dbReference type="InterPro" id="IPR020841">
    <property type="entry name" value="PKS_Beta-ketoAc_synthase_dom"/>
</dbReference>
<proteinExistence type="inferred from homology"/>
<accession>Q9LBT8</accession>
<dbReference type="GO" id="GO:0020037">
    <property type="term" value="F:heme binding"/>
    <property type="evidence" value="ECO:0007669"/>
    <property type="project" value="InterPro"/>
</dbReference>
<dbReference type="InterPro" id="IPR017972">
    <property type="entry name" value="Cyt_P450_CS"/>
</dbReference>
<keyword evidence="2" id="KW-0349">Heme</keyword>
<dbReference type="Pfam" id="PF00109">
    <property type="entry name" value="ketoacyl-synt"/>
    <property type="match status" value="1"/>
</dbReference>
<dbReference type="PROSITE" id="PS52004">
    <property type="entry name" value="KS3_2"/>
    <property type="match status" value="1"/>
</dbReference>
<sequence length="491" mass="54847">MIKQPIAIVGMGCRFPGANNPSEFWEILQNGVHKITKDPIDRPTQMTGWAGFLDGIDKFDAAFFGIYSEEAIKMDPQHRLLLETSWEALEDAKLVPANLAGTDTGVFIGLSGSEYPNLLIEDSTFNTTIGTLDCMLANRISSYFDFQGLSITINTACSSVLVAIDSACQSLWNEDICLALVGGTHLTFSPVIASRASLNAMRPKIQAIVDDLLDRFAPRGEMEIIADFATPLPAFAITKILGLPIEDYQQLIRWSAKTVFIFDQPVSLEEYKEQNQILIEHRAYFAQKVAEYKRQPNDGLISQLANYNDNINALTEDEIISTSILLIATSQESMKGLLSNGLLALLKHPQSLEYVRQNPGNIENIVEELLRYDSPIQYVSRRAIEDVEVSGKIIHRGEYVVIYLGAVNHDPEYFSNPQQLDFSRRKPNLGFGGGLHYCVGMFLARLQVQIALNAMVQRFPDICLNTDKLDWCDSKISRRLKTLPVKFTPVA</sequence>
<keyword evidence="2" id="KW-0503">Monooxygenase</keyword>
<dbReference type="Gene3D" id="1.10.630.10">
    <property type="entry name" value="Cytochrome P450"/>
    <property type="match status" value="1"/>
</dbReference>
<keyword evidence="2" id="KW-0479">Metal-binding</keyword>
<evidence type="ECO:0000256" key="1">
    <source>
        <dbReference type="ARBA" id="ARBA00010617"/>
    </source>
</evidence>
<dbReference type="GO" id="GO:0005506">
    <property type="term" value="F:iron ion binding"/>
    <property type="evidence" value="ECO:0007669"/>
    <property type="project" value="InterPro"/>
</dbReference>
<dbReference type="InterPro" id="IPR014030">
    <property type="entry name" value="Ketoacyl_synth_N"/>
</dbReference>
<name>Q9LBT8_MICAE</name>
<comment type="similarity">
    <text evidence="1 2">Belongs to the cytochrome P450 family.</text>
</comment>
<organism evidence="4">
    <name type="scientific">Microcystis aeruginosa</name>
    <dbReference type="NCBI Taxonomy" id="1126"/>
    <lineage>
        <taxon>Bacteria</taxon>
        <taxon>Bacillati</taxon>
        <taxon>Cyanobacteriota</taxon>
        <taxon>Cyanophyceae</taxon>
        <taxon>Oscillatoriophycideae</taxon>
        <taxon>Chroococcales</taxon>
        <taxon>Microcystaceae</taxon>
        <taxon>Microcystis</taxon>
    </lineage>
</organism>
<evidence type="ECO:0000313" key="4">
    <source>
        <dbReference type="EMBL" id="BAA92854.1"/>
    </source>
</evidence>
<dbReference type="GO" id="GO:0016746">
    <property type="term" value="F:acyltransferase activity"/>
    <property type="evidence" value="ECO:0007669"/>
    <property type="project" value="InterPro"/>
</dbReference>
<dbReference type="GO" id="GO:0004497">
    <property type="term" value="F:monooxygenase activity"/>
    <property type="evidence" value="ECO:0007669"/>
    <property type="project" value="UniProtKB-KW"/>
</dbReference>
<dbReference type="SUPFAM" id="SSF53901">
    <property type="entry name" value="Thiolase-like"/>
    <property type="match status" value="1"/>
</dbReference>
<evidence type="ECO:0000256" key="2">
    <source>
        <dbReference type="RuleBase" id="RU000461"/>
    </source>
</evidence>
<dbReference type="InterPro" id="IPR001128">
    <property type="entry name" value="Cyt_P450"/>
</dbReference>
<dbReference type="GO" id="GO:0016705">
    <property type="term" value="F:oxidoreductase activity, acting on paired donors, with incorporation or reduction of molecular oxygen"/>
    <property type="evidence" value="ECO:0007669"/>
    <property type="project" value="InterPro"/>
</dbReference>
<keyword evidence="2" id="KW-0408">Iron</keyword>
<dbReference type="InterPro" id="IPR036396">
    <property type="entry name" value="Cyt_P450_sf"/>
</dbReference>
<keyword evidence="2" id="KW-0560">Oxidoreductase</keyword>
<dbReference type="PROSITE" id="PS00086">
    <property type="entry name" value="CYTOCHROME_P450"/>
    <property type="match status" value="1"/>
</dbReference>
<dbReference type="Gene3D" id="3.40.47.10">
    <property type="match status" value="1"/>
</dbReference>
<evidence type="ECO:0000259" key="3">
    <source>
        <dbReference type="PROSITE" id="PS52004"/>
    </source>
</evidence>
<dbReference type="EMBL" id="AB036790">
    <property type="protein sequence ID" value="BAA92854.1"/>
    <property type="molecule type" value="Genomic_DNA"/>
</dbReference>
<dbReference type="InterPro" id="IPR002397">
    <property type="entry name" value="Cyt_P450_B"/>
</dbReference>
<dbReference type="Pfam" id="PF00067">
    <property type="entry name" value="p450"/>
    <property type="match status" value="1"/>
</dbReference>
<dbReference type="PRINTS" id="PR00359">
    <property type="entry name" value="BP450"/>
</dbReference>
<dbReference type="PANTHER" id="PTHR46696">
    <property type="entry name" value="P450, PUTATIVE (EUROFUNG)-RELATED"/>
    <property type="match status" value="1"/>
</dbReference>
<dbReference type="InterPro" id="IPR016039">
    <property type="entry name" value="Thiolase-like"/>
</dbReference>
<dbReference type="CDD" id="cd20625">
    <property type="entry name" value="CYP164-like"/>
    <property type="match status" value="1"/>
</dbReference>